<organism evidence="1 2">
    <name type="scientific">Rhodopila globiformis</name>
    <name type="common">Rhodopseudomonas globiformis</name>
    <dbReference type="NCBI Taxonomy" id="1071"/>
    <lineage>
        <taxon>Bacteria</taxon>
        <taxon>Pseudomonadati</taxon>
        <taxon>Pseudomonadota</taxon>
        <taxon>Alphaproteobacteria</taxon>
        <taxon>Acetobacterales</taxon>
        <taxon>Acetobacteraceae</taxon>
        <taxon>Rhodopila</taxon>
    </lineage>
</organism>
<evidence type="ECO:0000313" key="1">
    <source>
        <dbReference type="EMBL" id="PPQ38495.1"/>
    </source>
</evidence>
<evidence type="ECO:0008006" key="3">
    <source>
        <dbReference type="Google" id="ProtNLM"/>
    </source>
</evidence>
<keyword evidence="2" id="KW-1185">Reference proteome</keyword>
<dbReference type="PROSITE" id="PS51257">
    <property type="entry name" value="PROKAR_LIPOPROTEIN"/>
    <property type="match status" value="1"/>
</dbReference>
<dbReference type="OrthoDB" id="7284935at2"/>
<comment type="caution">
    <text evidence="1">The sequence shown here is derived from an EMBL/GenBank/DDBJ whole genome shotgun (WGS) entry which is preliminary data.</text>
</comment>
<dbReference type="RefSeq" id="WP_104517213.1">
    <property type="nucleotide sequence ID" value="NZ_NHRY01000039.1"/>
</dbReference>
<evidence type="ECO:0000313" key="2">
    <source>
        <dbReference type="Proteomes" id="UP000239724"/>
    </source>
</evidence>
<name>A0A2S6NND0_RHOGL</name>
<accession>A0A2S6NND0</accession>
<proteinExistence type="predicted"/>
<dbReference type="Proteomes" id="UP000239724">
    <property type="component" value="Unassembled WGS sequence"/>
</dbReference>
<dbReference type="EMBL" id="NHRY01000039">
    <property type="protein sequence ID" value="PPQ38495.1"/>
    <property type="molecule type" value="Genomic_DNA"/>
</dbReference>
<gene>
    <name evidence="1" type="ORF">CCS01_02240</name>
</gene>
<reference evidence="1 2" key="1">
    <citation type="journal article" date="2018" name="Arch. Microbiol.">
        <title>New insights into the metabolic potential of the phototrophic purple bacterium Rhodopila globiformis DSM 161(T) from its draft genome sequence and evidence for a vanadium-dependent nitrogenase.</title>
        <authorList>
            <person name="Imhoff J.F."/>
            <person name="Rahn T."/>
            <person name="Kunzel S."/>
            <person name="Neulinger S.C."/>
        </authorList>
    </citation>
    <scope>NUCLEOTIDE SEQUENCE [LARGE SCALE GENOMIC DNA]</scope>
    <source>
        <strain evidence="1 2">DSM 161</strain>
    </source>
</reference>
<sequence length="116" mass="12431">MRRFVVLAAVGVVAGCANPVPARREQLTQWIGRPELALVQAMGVPTRTYATGGLKFLSYVDQRVEIVPGSPFYGDPFWYGYSGGFPPTVVNLACDTTFTIGGGIVRSFTLRGNACG</sequence>
<protein>
    <recommendedName>
        <fullName evidence="3">Lipoprotein SmpA/OmlA domain-containing protein</fullName>
    </recommendedName>
</protein>
<dbReference type="AlphaFoldDB" id="A0A2S6NND0"/>